<dbReference type="AlphaFoldDB" id="A0A6J4PDY6"/>
<dbReference type="SMART" id="SM00886">
    <property type="entry name" value="Dabb"/>
    <property type="match status" value="1"/>
</dbReference>
<dbReference type="PANTHER" id="PTHR33178:SF10">
    <property type="entry name" value="STRESS-RESPONSE A_B BARREL DOMAIN-CONTAINING PROTEIN"/>
    <property type="match status" value="1"/>
</dbReference>
<evidence type="ECO:0000256" key="1">
    <source>
        <dbReference type="ARBA" id="ARBA00011738"/>
    </source>
</evidence>
<protein>
    <recommendedName>
        <fullName evidence="2">Stress-response A/B barrel domain-containing protein</fullName>
    </recommendedName>
</protein>
<dbReference type="InterPro" id="IPR044662">
    <property type="entry name" value="HS1/DABB1-like"/>
</dbReference>
<dbReference type="InterPro" id="IPR013097">
    <property type="entry name" value="Dabb"/>
</dbReference>
<dbReference type="PANTHER" id="PTHR33178">
    <property type="match status" value="1"/>
</dbReference>
<reference evidence="3" key="1">
    <citation type="submission" date="2020-02" db="EMBL/GenBank/DDBJ databases">
        <authorList>
            <person name="Meier V. D."/>
        </authorList>
    </citation>
    <scope>NUCLEOTIDE SEQUENCE</scope>
    <source>
        <strain evidence="3">AVDCRST_MAG78</strain>
    </source>
</reference>
<sequence length="98" mass="10973">MVDHLVLFAVRDDASVEDVEDLLSSLRGLRGNIPNVMDLSVGEDFSGRAKGYTHGLFVRLRTADDLRAYLDHPEHRAVVEKLDALTTGRLVVDYDHEP</sequence>
<dbReference type="PROSITE" id="PS51502">
    <property type="entry name" value="S_R_A_B_BARREL"/>
    <property type="match status" value="1"/>
</dbReference>
<evidence type="ECO:0000313" key="3">
    <source>
        <dbReference type="EMBL" id="CAA9411916.1"/>
    </source>
</evidence>
<dbReference type="InterPro" id="IPR011008">
    <property type="entry name" value="Dimeric_a/b-barrel"/>
</dbReference>
<accession>A0A6J4PDY6</accession>
<gene>
    <name evidence="3" type="ORF">AVDCRST_MAG78-441</name>
</gene>
<name>A0A6J4PDY6_9ACTN</name>
<organism evidence="3">
    <name type="scientific">uncultured Rubrobacteraceae bacterium</name>
    <dbReference type="NCBI Taxonomy" id="349277"/>
    <lineage>
        <taxon>Bacteria</taxon>
        <taxon>Bacillati</taxon>
        <taxon>Actinomycetota</taxon>
        <taxon>Rubrobacteria</taxon>
        <taxon>Rubrobacterales</taxon>
        <taxon>Rubrobacteraceae</taxon>
        <taxon>environmental samples</taxon>
    </lineage>
</organism>
<dbReference type="SUPFAM" id="SSF54909">
    <property type="entry name" value="Dimeric alpha+beta barrel"/>
    <property type="match status" value="1"/>
</dbReference>
<proteinExistence type="predicted"/>
<evidence type="ECO:0000259" key="2">
    <source>
        <dbReference type="PROSITE" id="PS51502"/>
    </source>
</evidence>
<dbReference type="Gene3D" id="3.30.70.100">
    <property type="match status" value="1"/>
</dbReference>
<feature type="domain" description="Stress-response A/B barrel" evidence="2">
    <location>
        <begin position="2"/>
        <end position="94"/>
    </location>
</feature>
<dbReference type="Pfam" id="PF07876">
    <property type="entry name" value="Dabb"/>
    <property type="match status" value="1"/>
</dbReference>
<comment type="subunit">
    <text evidence="1">Homodimer.</text>
</comment>
<dbReference type="EMBL" id="CADCVB010000028">
    <property type="protein sequence ID" value="CAA9411916.1"/>
    <property type="molecule type" value="Genomic_DNA"/>
</dbReference>